<feature type="transmembrane region" description="Helical" evidence="6">
    <location>
        <begin position="77"/>
        <end position="97"/>
    </location>
</feature>
<evidence type="ECO:0000256" key="3">
    <source>
        <dbReference type="ARBA" id="ARBA00022989"/>
    </source>
</evidence>
<feature type="transmembrane region" description="Helical" evidence="6">
    <location>
        <begin position="109"/>
        <end position="130"/>
    </location>
</feature>
<gene>
    <name evidence="8" type="ORF">SLS63_011552</name>
</gene>
<evidence type="ECO:0000259" key="7">
    <source>
        <dbReference type="Pfam" id="PF00975"/>
    </source>
</evidence>
<accession>A0ABR1NTW9</accession>
<evidence type="ECO:0000256" key="1">
    <source>
        <dbReference type="ARBA" id="ARBA00004141"/>
    </source>
</evidence>
<comment type="subcellular location">
    <subcellularLocation>
        <location evidence="1">Membrane</location>
        <topology evidence="1">Multi-pass membrane protein</topology>
    </subcellularLocation>
</comment>
<feature type="region of interest" description="Disordered" evidence="5">
    <location>
        <begin position="310"/>
        <end position="338"/>
    </location>
</feature>
<dbReference type="Proteomes" id="UP001430848">
    <property type="component" value="Unassembled WGS sequence"/>
</dbReference>
<feature type="transmembrane region" description="Helical" evidence="6">
    <location>
        <begin position="142"/>
        <end position="165"/>
    </location>
</feature>
<keyword evidence="4 6" id="KW-0472">Membrane</keyword>
<evidence type="ECO:0000313" key="9">
    <source>
        <dbReference type="Proteomes" id="UP001430848"/>
    </source>
</evidence>
<dbReference type="Pfam" id="PF04193">
    <property type="entry name" value="PQ-loop"/>
    <property type="match status" value="1"/>
</dbReference>
<keyword evidence="2 6" id="KW-0812">Transmembrane</keyword>
<dbReference type="InterPro" id="IPR006603">
    <property type="entry name" value="PQ-loop_rpt"/>
</dbReference>
<evidence type="ECO:0000256" key="2">
    <source>
        <dbReference type="ARBA" id="ARBA00022692"/>
    </source>
</evidence>
<feature type="domain" description="Thioesterase" evidence="7">
    <location>
        <begin position="158"/>
        <end position="257"/>
    </location>
</feature>
<dbReference type="SUPFAM" id="SSF53474">
    <property type="entry name" value="alpha/beta-Hydrolases"/>
    <property type="match status" value="1"/>
</dbReference>
<keyword evidence="3 6" id="KW-1133">Transmembrane helix</keyword>
<feature type="transmembrane region" description="Helical" evidence="6">
    <location>
        <begin position="6"/>
        <end position="24"/>
    </location>
</feature>
<dbReference type="InterPro" id="IPR029058">
    <property type="entry name" value="AB_hydrolase_fold"/>
</dbReference>
<evidence type="ECO:0000256" key="4">
    <source>
        <dbReference type="ARBA" id="ARBA00023136"/>
    </source>
</evidence>
<name>A0ABR1NTW9_DIAER</name>
<organism evidence="8 9">
    <name type="scientific">Diaporthe eres</name>
    <name type="common">Phomopsis oblonga</name>
    <dbReference type="NCBI Taxonomy" id="83184"/>
    <lineage>
        <taxon>Eukaryota</taxon>
        <taxon>Fungi</taxon>
        <taxon>Dikarya</taxon>
        <taxon>Ascomycota</taxon>
        <taxon>Pezizomycotina</taxon>
        <taxon>Sordariomycetes</taxon>
        <taxon>Sordariomycetidae</taxon>
        <taxon>Diaporthales</taxon>
        <taxon>Diaporthaceae</taxon>
        <taxon>Diaporthe</taxon>
        <taxon>Diaporthe eres species complex</taxon>
    </lineage>
</organism>
<feature type="transmembrane region" description="Helical" evidence="6">
    <location>
        <begin position="36"/>
        <end position="57"/>
    </location>
</feature>
<dbReference type="Gene3D" id="3.40.50.1820">
    <property type="entry name" value="alpha/beta hydrolase"/>
    <property type="match status" value="1"/>
</dbReference>
<reference evidence="8 9" key="1">
    <citation type="submission" date="2024-02" db="EMBL/GenBank/DDBJ databases">
        <title>De novo assembly and annotation of 12 fungi associated with fruit tree decline syndrome in Ontario, Canada.</title>
        <authorList>
            <person name="Sulman M."/>
            <person name="Ellouze W."/>
            <person name="Ilyukhin E."/>
        </authorList>
    </citation>
    <scope>NUCLEOTIDE SEQUENCE [LARGE SCALE GENOMIC DNA]</scope>
    <source>
        <strain evidence="8 9">M169</strain>
    </source>
</reference>
<sequence length="426" mass="47130">MQYFSVLLVLSFASFLPQLHLLWLRRDSSGVSLYYVLFNLIVATELFTIDLSILTSVDGGDIFVHSPATIGDWLNLAQFGTVWFMWVVVFIACIVFYPRNRPRTVPASASVIYTCYLLISLVPLIVVPASTGPKDDRKWFDALFSGFHIIFLNPPITILGVASLYPQCHYCLNPIGRIVYEIHNPHFYSAKPWPGGIPEMARHYVGLMRKAVPRGRILLGGWSLGGLLSLEMARLLAGDPDFTVVGIAMVDSICPASRTTKTGVAKAAVVPYKHQFGANTKQETIEGVERCFVEARKSIETWTMPRWDGSDIEGGDGCQKGADAVGAGEGQLPDPVPSPSIKCPPTILLRAREAVPTEPGEVSFVDTTRHSRSLGWDEYQKDFLEEIVDIPGHHFSIFAWEHIDEVSQKLMDACNILEKMAAVTAS</sequence>
<evidence type="ECO:0000256" key="6">
    <source>
        <dbReference type="SAM" id="Phobius"/>
    </source>
</evidence>
<protein>
    <recommendedName>
        <fullName evidence="7">Thioesterase domain-containing protein</fullName>
    </recommendedName>
</protein>
<comment type="caution">
    <text evidence="8">The sequence shown here is derived from an EMBL/GenBank/DDBJ whole genome shotgun (WGS) entry which is preliminary data.</text>
</comment>
<dbReference type="EMBL" id="JAKNSF020000111">
    <property type="protein sequence ID" value="KAK7714956.1"/>
    <property type="molecule type" value="Genomic_DNA"/>
</dbReference>
<proteinExistence type="predicted"/>
<dbReference type="InterPro" id="IPR001031">
    <property type="entry name" value="Thioesterase"/>
</dbReference>
<keyword evidence="9" id="KW-1185">Reference proteome</keyword>
<dbReference type="Pfam" id="PF00975">
    <property type="entry name" value="Thioesterase"/>
    <property type="match status" value="1"/>
</dbReference>
<evidence type="ECO:0000256" key="5">
    <source>
        <dbReference type="SAM" id="MobiDB-lite"/>
    </source>
</evidence>
<evidence type="ECO:0000313" key="8">
    <source>
        <dbReference type="EMBL" id="KAK7714956.1"/>
    </source>
</evidence>